<evidence type="ECO:0000313" key="1">
    <source>
        <dbReference type="EMBL" id="BAR94605.1"/>
    </source>
</evidence>
<dbReference type="OrthoDB" id="34388at10239"/>
<dbReference type="GeneID" id="26645262"/>
<organismHost>
    <name type="scientific">Pseudomonas aeruginosa</name>
    <dbReference type="NCBI Taxonomy" id="287"/>
</organismHost>
<evidence type="ECO:0000313" key="2">
    <source>
        <dbReference type="Proteomes" id="UP000203732"/>
    </source>
</evidence>
<name>A0A0H5B101_BPK21</name>
<proteinExistence type="predicted"/>
<sequence length="92" mass="10570">MRNKYLFRNVNLRQAAAHWWGCGFHPDGPDVRRLLINCGFSPVQSMETVRAVFDYWDADYKAYHDQYLADEEATIEASGVGDIGTQTIQIEE</sequence>
<dbReference type="KEGG" id="vg:26645262"/>
<protein>
    <submittedName>
        <fullName evidence="1">Uncharacterized protein</fullName>
    </submittedName>
</protein>
<keyword evidence="2" id="KW-1185">Reference proteome</keyword>
<accession>A0A0H5B101</accession>
<dbReference type="EMBL" id="LC064302">
    <property type="protein sequence ID" value="BAR94605.1"/>
    <property type="molecule type" value="Genomic_DNA"/>
</dbReference>
<dbReference type="RefSeq" id="YP_009218995.1">
    <property type="nucleotide sequence ID" value="NC_029017.1"/>
</dbReference>
<dbReference type="Proteomes" id="UP000203732">
    <property type="component" value="Segment"/>
</dbReference>
<organism evidence="1 2">
    <name type="scientific">Pseudomonas phage KPP21</name>
    <dbReference type="NCBI Taxonomy" id="1678082"/>
    <lineage>
        <taxon>Viruses</taxon>
        <taxon>Duplodnaviria</taxon>
        <taxon>Heunggongvirae</taxon>
        <taxon>Uroviricota</taxon>
        <taxon>Caudoviricetes</taxon>
        <taxon>Schitoviridae</taxon>
        <taxon>Migulavirinae</taxon>
        <taxon>Luzseptimavirus</taxon>
        <taxon>Luzseptimavirus KPP21</taxon>
    </lineage>
</organism>
<reference evidence="1 2" key="1">
    <citation type="submission" date="2015-07" db="EMBL/GenBank/DDBJ databases">
        <title>Characterization of Pseudomonas aeruginosa phage KPP21 belonging to family Podoviridae genus N4-like viruses, isolated in Japan.</title>
        <authorList>
            <person name="Shigehisa R."/>
            <person name="Uchiyama J."/>
            <person name="Kato S."/>
            <person name="Takemura-Uchiyama I."/>
            <person name="Ujihara T."/>
            <person name="Sakaguchi Y."/>
            <person name="Okamoto N."/>
            <person name="Shimakura H."/>
            <person name="Daibata M."/>
            <person name="Sakaguchi M."/>
            <person name="Matsuzaki S."/>
        </authorList>
    </citation>
    <scope>NUCLEOTIDE SEQUENCE [LARGE SCALE GENOMIC DNA]</scope>
</reference>